<dbReference type="Proteomes" id="UP001652680">
    <property type="component" value="Unassembled WGS sequence"/>
</dbReference>
<feature type="chain" id="PRO_5047197643" evidence="1">
    <location>
        <begin position="20"/>
        <end position="196"/>
    </location>
</feature>
<dbReference type="RefSeq" id="XP_044315337.1">
    <property type="nucleotide sequence ID" value="XM_044459402.1"/>
</dbReference>
<sequence>MKKLVVITYFFILLCTSNGSEPVTREEFEHFQAEIFGKLERILTERDKMKDIEFSGIPGPPGVDGKDGIPGAIGPIGPPGKKGSRGRVGKTGLNGINGFNGAPGPVGPQGPVGRPGPIGPQGPIGPFGPLGPQGPVGPPGRTGHTVVDPYNYYYLVPHHLNRGYLTFNRVPTIARKPSTKTVMSSTTDQTVKVQFF</sequence>
<evidence type="ECO:0000313" key="3">
    <source>
        <dbReference type="Proteomes" id="UP001652680"/>
    </source>
</evidence>
<dbReference type="PANTHER" id="PTHR24637">
    <property type="entry name" value="COLLAGEN"/>
    <property type="match status" value="1"/>
</dbReference>
<keyword evidence="1" id="KW-0732">Signal</keyword>
<dbReference type="PANTHER" id="PTHR24637:SF421">
    <property type="entry name" value="CUTICLE COLLAGEN DPY-2"/>
    <property type="match status" value="1"/>
</dbReference>
<feature type="signal peptide" evidence="1">
    <location>
        <begin position="1"/>
        <end position="19"/>
    </location>
</feature>
<dbReference type="EnsemblMetazoa" id="XM_044459402.1">
    <property type="protein sequence ID" value="XP_044315337.1"/>
    <property type="gene ID" value="LOC123037694"/>
</dbReference>
<evidence type="ECO:0000313" key="2">
    <source>
        <dbReference type="EnsemblMetazoa" id="XP_044315337.1"/>
    </source>
</evidence>
<reference evidence="2" key="2">
    <citation type="submission" date="2025-05" db="UniProtKB">
        <authorList>
            <consortium name="EnsemblMetazoa"/>
        </authorList>
    </citation>
    <scope>IDENTIFICATION</scope>
</reference>
<reference evidence="3" key="1">
    <citation type="journal article" date="2021" name="Elife">
        <title>Highly contiguous assemblies of 101 drosophilid genomes.</title>
        <authorList>
            <person name="Kim B.Y."/>
            <person name="Wang J.R."/>
            <person name="Miller D.E."/>
            <person name="Barmina O."/>
            <person name="Delaney E."/>
            <person name="Thompson A."/>
            <person name="Comeault A.A."/>
            <person name="Peede D."/>
            <person name="D'Agostino E.R."/>
            <person name="Pelaez J."/>
            <person name="Aguilar J.M."/>
            <person name="Haji D."/>
            <person name="Matsunaga T."/>
            <person name="Armstrong E.E."/>
            <person name="Zych M."/>
            <person name="Ogawa Y."/>
            <person name="Stamenkovic-Radak M."/>
            <person name="Jelic M."/>
            <person name="Veselinovic M.S."/>
            <person name="Tanaskovic M."/>
            <person name="Eric P."/>
            <person name="Gao J.J."/>
            <person name="Katoh T.K."/>
            <person name="Toda M.J."/>
            <person name="Watabe H."/>
            <person name="Watada M."/>
            <person name="Davis J.S."/>
            <person name="Moyle L.C."/>
            <person name="Manoli G."/>
            <person name="Bertolini E."/>
            <person name="Kostal V."/>
            <person name="Hawley R.S."/>
            <person name="Takahashi A."/>
            <person name="Jones C.D."/>
            <person name="Price D.K."/>
            <person name="Whiteman N."/>
            <person name="Kopp A."/>
            <person name="Matute D.R."/>
            <person name="Petrov D.A."/>
        </authorList>
    </citation>
    <scope>NUCLEOTIDE SEQUENCE [LARGE SCALE GENOMIC DNA]</scope>
</reference>
<dbReference type="GeneID" id="123037694"/>
<dbReference type="Pfam" id="PF01391">
    <property type="entry name" value="Collagen"/>
    <property type="match status" value="1"/>
</dbReference>
<evidence type="ECO:0000256" key="1">
    <source>
        <dbReference type="SAM" id="SignalP"/>
    </source>
</evidence>
<keyword evidence="3" id="KW-1185">Reference proteome</keyword>
<protein>
    <submittedName>
        <fullName evidence="2">Uncharacterized protein</fullName>
    </submittedName>
</protein>
<organism evidence="2 3">
    <name type="scientific">Drosophila rhopaloa</name>
    <name type="common">Fruit fly</name>
    <dbReference type="NCBI Taxonomy" id="1041015"/>
    <lineage>
        <taxon>Eukaryota</taxon>
        <taxon>Metazoa</taxon>
        <taxon>Ecdysozoa</taxon>
        <taxon>Arthropoda</taxon>
        <taxon>Hexapoda</taxon>
        <taxon>Insecta</taxon>
        <taxon>Pterygota</taxon>
        <taxon>Neoptera</taxon>
        <taxon>Endopterygota</taxon>
        <taxon>Diptera</taxon>
        <taxon>Brachycera</taxon>
        <taxon>Muscomorpha</taxon>
        <taxon>Ephydroidea</taxon>
        <taxon>Drosophilidae</taxon>
        <taxon>Drosophila</taxon>
        <taxon>Sophophora</taxon>
    </lineage>
</organism>
<proteinExistence type="predicted"/>
<dbReference type="InterPro" id="IPR008160">
    <property type="entry name" value="Collagen"/>
</dbReference>
<accession>A0ABM5J940</accession>
<name>A0ABM5J940_DRORH</name>